<feature type="region of interest" description="Disordered" evidence="1">
    <location>
        <begin position="191"/>
        <end position="212"/>
    </location>
</feature>
<evidence type="ECO:0000313" key="3">
    <source>
        <dbReference type="Proteomes" id="UP000269721"/>
    </source>
</evidence>
<accession>A0A4P9WDN2</accession>
<sequence length="212" mass="22555">MPASSGSQGAHVGSNASNAAADLLRGPHRPPQRKGPIRDLPPTSIGAPAGSPKLHRRNSAPCVSRSGISGTSQRRSTESRSSLLLLWDSECVKPRTQDDVDEALYGIFSQLMTIYPSRFRVELRATQPLATRGGLEGAKEGDGEDRDSPLPPQNQTISRPTLAYGWPYVDEAAHVSVVVTSVQVLSNTHYLAPSPSPRPACAQGAKNLGRDG</sequence>
<proteinExistence type="predicted"/>
<dbReference type="Proteomes" id="UP000269721">
    <property type="component" value="Unassembled WGS sequence"/>
</dbReference>
<dbReference type="AlphaFoldDB" id="A0A4P9WDN2"/>
<organism evidence="2 3">
    <name type="scientific">Blyttiomyces helicus</name>
    <dbReference type="NCBI Taxonomy" id="388810"/>
    <lineage>
        <taxon>Eukaryota</taxon>
        <taxon>Fungi</taxon>
        <taxon>Fungi incertae sedis</taxon>
        <taxon>Chytridiomycota</taxon>
        <taxon>Chytridiomycota incertae sedis</taxon>
        <taxon>Chytridiomycetes</taxon>
        <taxon>Chytridiomycetes incertae sedis</taxon>
        <taxon>Blyttiomyces</taxon>
    </lineage>
</organism>
<evidence type="ECO:0000256" key="1">
    <source>
        <dbReference type="SAM" id="MobiDB-lite"/>
    </source>
</evidence>
<name>A0A4P9WDN2_9FUNG</name>
<reference evidence="3" key="1">
    <citation type="journal article" date="2018" name="Nat. Microbiol.">
        <title>Leveraging single-cell genomics to expand the fungal tree of life.</title>
        <authorList>
            <person name="Ahrendt S.R."/>
            <person name="Quandt C.A."/>
            <person name="Ciobanu D."/>
            <person name="Clum A."/>
            <person name="Salamov A."/>
            <person name="Andreopoulos B."/>
            <person name="Cheng J.F."/>
            <person name="Woyke T."/>
            <person name="Pelin A."/>
            <person name="Henrissat B."/>
            <person name="Reynolds N.K."/>
            <person name="Benny G.L."/>
            <person name="Smith M.E."/>
            <person name="James T.Y."/>
            <person name="Grigoriev I.V."/>
        </authorList>
    </citation>
    <scope>NUCLEOTIDE SEQUENCE [LARGE SCALE GENOMIC DNA]</scope>
</reference>
<evidence type="ECO:0000313" key="2">
    <source>
        <dbReference type="EMBL" id="RKO89783.1"/>
    </source>
</evidence>
<feature type="region of interest" description="Disordered" evidence="1">
    <location>
        <begin position="1"/>
        <end position="75"/>
    </location>
</feature>
<dbReference type="EMBL" id="KZ995889">
    <property type="protein sequence ID" value="RKO89783.1"/>
    <property type="molecule type" value="Genomic_DNA"/>
</dbReference>
<keyword evidence="3" id="KW-1185">Reference proteome</keyword>
<feature type="compositionally biased region" description="Polar residues" evidence="1">
    <location>
        <begin position="1"/>
        <end position="18"/>
    </location>
</feature>
<feature type="region of interest" description="Disordered" evidence="1">
    <location>
        <begin position="131"/>
        <end position="158"/>
    </location>
</feature>
<protein>
    <submittedName>
        <fullName evidence="2">Uncharacterized protein</fullName>
    </submittedName>
</protein>
<gene>
    <name evidence="2" type="ORF">BDK51DRAFT_40785</name>
</gene>